<dbReference type="AlphaFoldDB" id="A0AAU7JW91"/>
<gene>
    <name evidence="4" type="ORF">ABEG17_03615</name>
</gene>
<feature type="transmembrane region" description="Helical" evidence="2">
    <location>
        <begin position="298"/>
        <end position="325"/>
    </location>
</feature>
<protein>
    <submittedName>
        <fullName evidence="4">Glycerophosphoryl diester phosphodiesterase membrane domain-containing protein</fullName>
    </submittedName>
</protein>
<feature type="transmembrane region" description="Helical" evidence="2">
    <location>
        <begin position="246"/>
        <end position="267"/>
    </location>
</feature>
<evidence type="ECO:0000256" key="1">
    <source>
        <dbReference type="SAM" id="MobiDB-lite"/>
    </source>
</evidence>
<proteinExistence type="predicted"/>
<name>A0AAU7JW91_9MICO</name>
<feature type="domain" description="Glycerophosphoryl diester phosphodiesterase membrane" evidence="3">
    <location>
        <begin position="252"/>
        <end position="328"/>
    </location>
</feature>
<dbReference type="PANTHER" id="PTHR33133:SF1">
    <property type="entry name" value="EXPRESSED PROTEIN-RELATED"/>
    <property type="match status" value="1"/>
</dbReference>
<evidence type="ECO:0000256" key="2">
    <source>
        <dbReference type="SAM" id="Phobius"/>
    </source>
</evidence>
<evidence type="ECO:0000259" key="3">
    <source>
        <dbReference type="Pfam" id="PF10110"/>
    </source>
</evidence>
<sequence length="403" mass="40987">MSDTEGRPGPETPSVHPSPSWSAPGPTPPTPSWSAPGPIHPSPSWSAPGSPAATSPSPQSGPGRPGQPAPQDGPGQPSPQPYWTTALTAHKPGIIALRPLGFGDILEGAFAAMRRNPRTFFGLALLTSLAVLLLLAAVGALGYLVVSQVGSSGAADVFLAIGTIGGFTLLYVASAVTSVALTGMLSYPVGEAVLGRKPSIGETWRRTRGMLPRLTGLCLILFIPVVIVFAGLVALVIVAFDHGSNVAGAAGIVALVAALVAMAYVGVRLALATPALVLEELAVVAALRRSWALTRGRFWRTLGVLFVSSLIVGVVQQVLGFGFQIVGAALGVAFTSTVGGQAGDVGFAVVLFGVTVVGSLLASLLAQPFLAAVGALLYTDARIRKEGFDLALVRAATGARVTG</sequence>
<feature type="transmembrane region" description="Helical" evidence="2">
    <location>
        <begin position="345"/>
        <end position="378"/>
    </location>
</feature>
<feature type="transmembrane region" description="Helical" evidence="2">
    <location>
        <begin position="214"/>
        <end position="240"/>
    </location>
</feature>
<dbReference type="EMBL" id="CP157483">
    <property type="protein sequence ID" value="XBO44435.1"/>
    <property type="molecule type" value="Genomic_DNA"/>
</dbReference>
<dbReference type="PANTHER" id="PTHR33133">
    <property type="entry name" value="OS08G0107100 PROTEIN-RELATED"/>
    <property type="match status" value="1"/>
</dbReference>
<dbReference type="InterPro" id="IPR018476">
    <property type="entry name" value="GlyceroP-diester-Pdiesterase_M"/>
</dbReference>
<feature type="transmembrane region" description="Helical" evidence="2">
    <location>
        <begin position="120"/>
        <end position="145"/>
    </location>
</feature>
<accession>A0AAU7JW91</accession>
<reference evidence="4" key="1">
    <citation type="submission" date="2024-05" db="EMBL/GenBank/DDBJ databases">
        <authorList>
            <person name="Kim S."/>
            <person name="Heo J."/>
            <person name="Choi H."/>
            <person name="Choi Y."/>
            <person name="Kwon S.-W."/>
            <person name="Kim Y."/>
        </authorList>
    </citation>
    <scope>NUCLEOTIDE SEQUENCE</scope>
    <source>
        <strain evidence="4">KACC 23699</strain>
    </source>
</reference>
<feature type="transmembrane region" description="Helical" evidence="2">
    <location>
        <begin position="157"/>
        <end position="187"/>
    </location>
</feature>
<feature type="region of interest" description="Disordered" evidence="1">
    <location>
        <begin position="1"/>
        <end position="84"/>
    </location>
</feature>
<keyword evidence="2" id="KW-1133">Transmembrane helix</keyword>
<feature type="compositionally biased region" description="Low complexity" evidence="1">
    <location>
        <begin position="42"/>
        <end position="62"/>
    </location>
</feature>
<keyword evidence="2" id="KW-0812">Transmembrane</keyword>
<dbReference type="RefSeq" id="WP_406831921.1">
    <property type="nucleotide sequence ID" value="NZ_CP157483.1"/>
</dbReference>
<organism evidence="4">
    <name type="scientific">Pedococcus sp. KACC 23699</name>
    <dbReference type="NCBI Taxonomy" id="3149228"/>
    <lineage>
        <taxon>Bacteria</taxon>
        <taxon>Bacillati</taxon>
        <taxon>Actinomycetota</taxon>
        <taxon>Actinomycetes</taxon>
        <taxon>Micrococcales</taxon>
        <taxon>Intrasporangiaceae</taxon>
        <taxon>Pedococcus</taxon>
    </lineage>
</organism>
<dbReference type="Pfam" id="PF10110">
    <property type="entry name" value="GPDPase_memb"/>
    <property type="match status" value="1"/>
</dbReference>
<evidence type="ECO:0000313" key="4">
    <source>
        <dbReference type="EMBL" id="XBO44435.1"/>
    </source>
</evidence>
<keyword evidence="2" id="KW-0472">Membrane</keyword>